<protein>
    <submittedName>
        <fullName evidence="1">Uncharacterized protein</fullName>
    </submittedName>
</protein>
<evidence type="ECO:0000313" key="1">
    <source>
        <dbReference type="EMBL" id="QQP42375.1"/>
    </source>
</evidence>
<name>A0A7T8H3I3_CALRO</name>
<accession>A0A7T8H3I3</accession>
<sequence>MAASLSTRLNWLKDMNKETDYPFKIMDFQTVFCKVCEKAKSLNLSSILPERDT</sequence>
<organism evidence="1 2">
    <name type="scientific">Caligus rogercresseyi</name>
    <name type="common">Sea louse</name>
    <dbReference type="NCBI Taxonomy" id="217165"/>
    <lineage>
        <taxon>Eukaryota</taxon>
        <taxon>Metazoa</taxon>
        <taxon>Ecdysozoa</taxon>
        <taxon>Arthropoda</taxon>
        <taxon>Crustacea</taxon>
        <taxon>Multicrustacea</taxon>
        <taxon>Hexanauplia</taxon>
        <taxon>Copepoda</taxon>
        <taxon>Siphonostomatoida</taxon>
        <taxon>Caligidae</taxon>
        <taxon>Caligus</taxon>
    </lineage>
</organism>
<proteinExistence type="predicted"/>
<evidence type="ECO:0000313" key="2">
    <source>
        <dbReference type="Proteomes" id="UP000595437"/>
    </source>
</evidence>
<dbReference type="Proteomes" id="UP000595437">
    <property type="component" value="Chromosome 11"/>
</dbReference>
<gene>
    <name evidence="1" type="ORF">FKW44_017020</name>
</gene>
<feature type="non-terminal residue" evidence="1">
    <location>
        <position position="53"/>
    </location>
</feature>
<keyword evidence="2" id="KW-1185">Reference proteome</keyword>
<reference evidence="2" key="1">
    <citation type="submission" date="2021-01" db="EMBL/GenBank/DDBJ databases">
        <title>Caligus Genome Assembly.</title>
        <authorList>
            <person name="Gallardo-Escarate C."/>
        </authorList>
    </citation>
    <scope>NUCLEOTIDE SEQUENCE [LARGE SCALE GENOMIC DNA]</scope>
</reference>
<dbReference type="AlphaFoldDB" id="A0A7T8H3I3"/>
<dbReference type="EMBL" id="CP045900">
    <property type="protein sequence ID" value="QQP42375.1"/>
    <property type="molecule type" value="Genomic_DNA"/>
</dbReference>